<evidence type="ECO:0000313" key="3">
    <source>
        <dbReference type="EMBL" id="QOL50988.1"/>
    </source>
</evidence>
<evidence type="ECO:0000256" key="1">
    <source>
        <dbReference type="SAM" id="MobiDB-lite"/>
    </source>
</evidence>
<dbReference type="GO" id="GO:0005524">
    <property type="term" value="F:ATP binding"/>
    <property type="evidence" value="ECO:0007669"/>
    <property type="project" value="UniProtKB-KW"/>
</dbReference>
<dbReference type="KEGG" id="mlir:LPB04_06810"/>
<dbReference type="InterPro" id="IPR027417">
    <property type="entry name" value="P-loop_NTPase"/>
</dbReference>
<keyword evidence="3" id="KW-0547">Nucleotide-binding</keyword>
<dbReference type="RefSeq" id="WP_193687972.1">
    <property type="nucleotide sequence ID" value="NZ_CP062941.1"/>
</dbReference>
<proteinExistence type="predicted"/>
<protein>
    <submittedName>
        <fullName evidence="3">ATP-binding protein</fullName>
    </submittedName>
</protein>
<sequence length="478" mass="50689">MSETLSFAASAGAFGTAPSASTMPPGELDVAAILPRQPRSVSDTGLDLRLVSSLVLKTLHTTGRAPLPLLSGKLRLSISVLREALGALTVEQQVEVAWSGDSDIDVQYQLTPIGQRAALACLAECGYVGPAPVTLDAYRAMVERQSLRRPALRHPERQGGRPSAPTCGPAPAALAAMLADDGLDRAQRELLGAALHAQRPLLLHGPTGSGKTTLARKLARLLPGTVAVPYALLVEDRIVPFHDPLRHPAPLPLGRQQEERRSCDARWAICQRPLVHVGAELDASMLTLHADPDSGMHHAPLQLQANNGILVLDDLGLAPAPPSELLAAWLGVLDGGPTRLAAGGHGETVPFDAMLVLVTNQAPGSVFDPAFLRRIAYRIELGPLAEAAYRAMLRRASRLHGLDCDETVIDHLVTRLHRAGNIPLLACYPHELLGRVFDFAGFAGTEPRLTIAALEQAWSSMCTSGSAPASCHVAGIEP</sequence>
<reference evidence="3 4" key="1">
    <citation type="submission" date="2020-10" db="EMBL/GenBank/DDBJ databases">
        <title>Genome sequencing of Massilia sp. LPB0304.</title>
        <authorList>
            <person name="Kim J."/>
        </authorList>
    </citation>
    <scope>NUCLEOTIDE SEQUENCE [LARGE SCALE GENOMIC DNA]</scope>
    <source>
        <strain evidence="3 4">LPB0304</strain>
    </source>
</reference>
<dbReference type="SMART" id="SM00382">
    <property type="entry name" value="AAA"/>
    <property type="match status" value="1"/>
</dbReference>
<organism evidence="3 4">
    <name type="scientific">Massilia litorea</name>
    <dbReference type="NCBI Taxonomy" id="2769491"/>
    <lineage>
        <taxon>Bacteria</taxon>
        <taxon>Pseudomonadati</taxon>
        <taxon>Pseudomonadota</taxon>
        <taxon>Betaproteobacteria</taxon>
        <taxon>Burkholderiales</taxon>
        <taxon>Oxalobacteraceae</taxon>
        <taxon>Telluria group</taxon>
        <taxon>Massilia</taxon>
    </lineage>
</organism>
<dbReference type="Proteomes" id="UP000593875">
    <property type="component" value="Chromosome"/>
</dbReference>
<evidence type="ECO:0000313" key="4">
    <source>
        <dbReference type="Proteomes" id="UP000593875"/>
    </source>
</evidence>
<evidence type="ECO:0000259" key="2">
    <source>
        <dbReference type="SMART" id="SM00382"/>
    </source>
</evidence>
<keyword evidence="4" id="KW-1185">Reference proteome</keyword>
<feature type="domain" description="AAA+ ATPase" evidence="2">
    <location>
        <begin position="197"/>
        <end position="386"/>
    </location>
</feature>
<gene>
    <name evidence="3" type="ORF">LPB04_06810</name>
</gene>
<dbReference type="AlphaFoldDB" id="A0A7L9U7N0"/>
<dbReference type="Gene3D" id="3.40.50.300">
    <property type="entry name" value="P-loop containing nucleotide triphosphate hydrolases"/>
    <property type="match status" value="1"/>
</dbReference>
<dbReference type="CDD" id="cd00009">
    <property type="entry name" value="AAA"/>
    <property type="match status" value="1"/>
</dbReference>
<dbReference type="EMBL" id="CP062941">
    <property type="protein sequence ID" value="QOL50988.1"/>
    <property type="molecule type" value="Genomic_DNA"/>
</dbReference>
<dbReference type="SUPFAM" id="SSF52540">
    <property type="entry name" value="P-loop containing nucleoside triphosphate hydrolases"/>
    <property type="match status" value="1"/>
</dbReference>
<feature type="region of interest" description="Disordered" evidence="1">
    <location>
        <begin position="148"/>
        <end position="167"/>
    </location>
</feature>
<accession>A0A7L9U7N0</accession>
<dbReference type="InterPro" id="IPR003593">
    <property type="entry name" value="AAA+_ATPase"/>
</dbReference>
<name>A0A7L9U7N0_9BURK</name>
<keyword evidence="3" id="KW-0067">ATP-binding</keyword>